<reference evidence="1 2" key="1">
    <citation type="submission" date="2021-04" db="EMBL/GenBank/DDBJ databases">
        <title>Genomics, taxonomy and metabolism of representatives of sulfur bacteria of the genus Thiothrix: Thiothrix fructosivorans QT, Thiothrix unzii A1T and three new species, Thiothrix subterranea sp. nov., Thiothrix litoralis sp. nov. and 'Candidatus Thiothrix anitrata' sp. nov.</title>
        <authorList>
            <person name="Ravin N.V."/>
            <person name="Smolyakov D."/>
            <person name="Rudenko T.S."/>
            <person name="Mardanov A.V."/>
            <person name="Beletsky A.V."/>
            <person name="Markov N.D."/>
            <person name="Fomenkov A.I."/>
            <person name="Roberts R.J."/>
            <person name="Karnachuk O.V."/>
            <person name="Novikov A."/>
            <person name="Grabovich M.Y."/>
        </authorList>
    </citation>
    <scope>NUCLEOTIDE SEQUENCE [LARGE SCALE GENOMIC DNA]</scope>
    <source>
        <strain evidence="1 2">A52</strain>
    </source>
</reference>
<evidence type="ECO:0000313" key="2">
    <source>
        <dbReference type="Proteomes" id="UP000672027"/>
    </source>
</evidence>
<dbReference type="EMBL" id="CP072800">
    <property type="protein sequence ID" value="QTR51624.1"/>
    <property type="molecule type" value="Genomic_DNA"/>
</dbReference>
<accession>A0ABX7X8T0</accession>
<gene>
    <name evidence="1" type="ORF">J8380_08815</name>
</gene>
<protein>
    <submittedName>
        <fullName evidence="1">Uncharacterized protein</fullName>
    </submittedName>
</protein>
<organism evidence="1 2">
    <name type="scientific">Candidatus Thiothrix anitrata</name>
    <dbReference type="NCBI Taxonomy" id="2823902"/>
    <lineage>
        <taxon>Bacteria</taxon>
        <taxon>Pseudomonadati</taxon>
        <taxon>Pseudomonadota</taxon>
        <taxon>Gammaproteobacteria</taxon>
        <taxon>Thiotrichales</taxon>
        <taxon>Thiotrichaceae</taxon>
        <taxon>Thiothrix</taxon>
    </lineage>
</organism>
<evidence type="ECO:0000313" key="1">
    <source>
        <dbReference type="EMBL" id="QTR51624.1"/>
    </source>
</evidence>
<dbReference type="RefSeq" id="WP_210230247.1">
    <property type="nucleotide sequence ID" value="NZ_CP072800.1"/>
</dbReference>
<dbReference type="Proteomes" id="UP000672027">
    <property type="component" value="Chromosome"/>
</dbReference>
<sequence>MTLVTVLFARPDSVYKNSQQPVDVWDAERNALNWQGGTPVVAHPPCRAWSQLRYFAKPVAGEKELALWAVAQVRQYGGVLEHPARSQLWPVAGLPKPSEKDEYGGWTYEAPQKWWGHRCEKPTRFYIVGCSPANMPEVPFVLGEATHVQTYSHRCRRRPQITRAEREHTPPRLAEWLITLASRCKVT</sequence>
<name>A0ABX7X8T0_9GAMM</name>
<keyword evidence="2" id="KW-1185">Reference proteome</keyword>
<proteinExistence type="predicted"/>